<accession>A0ABN5Y724</accession>
<evidence type="ECO:0000313" key="2">
    <source>
        <dbReference type="Proteomes" id="UP000465622"/>
    </source>
</evidence>
<dbReference type="RefSeq" id="WP_036431880.1">
    <property type="nucleotide sequence ID" value="NZ_AP022567.1"/>
</dbReference>
<protein>
    <submittedName>
        <fullName evidence="1">Uncharacterized protein</fullName>
    </submittedName>
</protein>
<name>A0ABN5Y724_MYCME</name>
<dbReference type="EMBL" id="AP022567">
    <property type="protein sequence ID" value="BBX33928.1"/>
    <property type="molecule type" value="Genomic_DNA"/>
</dbReference>
<gene>
    <name evidence="1" type="ORF">MMAGJ_32100</name>
</gene>
<reference evidence="1 2" key="1">
    <citation type="journal article" date="2019" name="Emerg. Microbes Infect.">
        <title>Comprehensive subspecies identification of 175 nontuberculous mycobacteria species based on 7547 genomic profiles.</title>
        <authorList>
            <person name="Matsumoto Y."/>
            <person name="Kinjo T."/>
            <person name="Motooka D."/>
            <person name="Nabeya D."/>
            <person name="Jung N."/>
            <person name="Uechi K."/>
            <person name="Horii T."/>
            <person name="Iida T."/>
            <person name="Fujita J."/>
            <person name="Nakamura S."/>
        </authorList>
    </citation>
    <scope>NUCLEOTIDE SEQUENCE [LARGE SCALE GENOMIC DNA]</scope>
    <source>
        <strain evidence="1 2">JCM 12375</strain>
    </source>
</reference>
<sequence>MAETEDIASKHAQYYEQTSELLQGTVLRAVRVYEETAESTDEAPEVRPQELDVIVLTQSCDIAKQSQRQLLVAEVQQYSDMVKERAGTESAKDSYKRSLIRNTAVSDMLLPPCALLGITDYLIVNFRELHTIFKHRVCTADSGFVSLASPFREHLSQHYASFTMRVGLPTPPLHEFEKYRPEPS</sequence>
<evidence type="ECO:0000313" key="1">
    <source>
        <dbReference type="EMBL" id="BBX33928.1"/>
    </source>
</evidence>
<keyword evidence="2" id="KW-1185">Reference proteome</keyword>
<dbReference type="Proteomes" id="UP000465622">
    <property type="component" value="Chromosome"/>
</dbReference>
<proteinExistence type="predicted"/>
<organism evidence="1 2">
    <name type="scientific">Mycolicibacterium mageritense</name>
    <name type="common">Mycobacterium mageritense</name>
    <dbReference type="NCBI Taxonomy" id="53462"/>
    <lineage>
        <taxon>Bacteria</taxon>
        <taxon>Bacillati</taxon>
        <taxon>Actinomycetota</taxon>
        <taxon>Actinomycetes</taxon>
        <taxon>Mycobacteriales</taxon>
        <taxon>Mycobacteriaceae</taxon>
        <taxon>Mycolicibacterium</taxon>
    </lineage>
</organism>